<reference evidence="3" key="1">
    <citation type="submission" date="2020-04" db="EMBL/GenBank/DDBJ databases">
        <authorList>
            <person name="Alioto T."/>
            <person name="Alioto T."/>
            <person name="Gomez Garrido J."/>
        </authorList>
    </citation>
    <scope>NUCLEOTIDE SEQUENCE</scope>
    <source>
        <strain evidence="3">A484AB</strain>
    </source>
</reference>
<dbReference type="GO" id="GO:0046872">
    <property type="term" value="F:metal ion binding"/>
    <property type="evidence" value="ECO:0007669"/>
    <property type="project" value="UniProtKB-KW"/>
</dbReference>
<keyword evidence="4" id="KW-1185">Reference proteome</keyword>
<dbReference type="EMBL" id="CACRXK020007881">
    <property type="protein sequence ID" value="CAB4013420.1"/>
    <property type="molecule type" value="Genomic_DNA"/>
</dbReference>
<dbReference type="Pfam" id="PF13359">
    <property type="entry name" value="DDE_Tnp_4"/>
    <property type="match status" value="1"/>
</dbReference>
<dbReference type="OrthoDB" id="5945905at2759"/>
<organism evidence="3 4">
    <name type="scientific">Paramuricea clavata</name>
    <name type="common">Red gorgonian</name>
    <name type="synonym">Violescent sea-whip</name>
    <dbReference type="NCBI Taxonomy" id="317549"/>
    <lineage>
        <taxon>Eukaryota</taxon>
        <taxon>Metazoa</taxon>
        <taxon>Cnidaria</taxon>
        <taxon>Anthozoa</taxon>
        <taxon>Octocorallia</taxon>
        <taxon>Malacalcyonacea</taxon>
        <taxon>Plexauridae</taxon>
        <taxon>Paramuricea</taxon>
    </lineage>
</organism>
<accession>A0A6S7IBG0</accession>
<evidence type="ECO:0000256" key="1">
    <source>
        <dbReference type="ARBA" id="ARBA00001968"/>
    </source>
</evidence>
<dbReference type="PANTHER" id="PTHR34615:SF1">
    <property type="entry name" value="PX DOMAIN-CONTAINING PROTEIN"/>
    <property type="match status" value="1"/>
</dbReference>
<evidence type="ECO:0000313" key="4">
    <source>
        <dbReference type="Proteomes" id="UP001152795"/>
    </source>
</evidence>
<name>A0A6S7IBG0_PARCT</name>
<comment type="cofactor">
    <cofactor evidence="1">
        <name>a divalent metal cation</name>
        <dbReference type="ChEBI" id="CHEBI:60240"/>
    </cofactor>
</comment>
<keyword evidence="2" id="KW-0479">Metal-binding</keyword>
<dbReference type="InterPro" id="IPR027806">
    <property type="entry name" value="HARBI1_dom"/>
</dbReference>
<dbReference type="Proteomes" id="UP001152795">
    <property type="component" value="Unassembled WGS sequence"/>
</dbReference>
<protein>
    <submittedName>
        <fullName evidence="3">Uncharacterized protein</fullName>
    </submittedName>
</protein>
<dbReference type="AlphaFoldDB" id="A0A6S7IBG0"/>
<proteinExistence type="predicted"/>
<gene>
    <name evidence="3" type="ORF">PACLA_8A050437</name>
</gene>
<evidence type="ECO:0000313" key="3">
    <source>
        <dbReference type="EMBL" id="CAB4013420.1"/>
    </source>
</evidence>
<comment type="caution">
    <text evidence="3">The sequence shown here is derived from an EMBL/GenBank/DDBJ whole genome shotgun (WGS) entry which is preliminary data.</text>
</comment>
<dbReference type="PANTHER" id="PTHR34615">
    <property type="entry name" value="PX DOMAIN-CONTAINING PROTEIN"/>
    <property type="match status" value="1"/>
</dbReference>
<sequence length="360" mass="41125">MATCRAEYEQFLLVMLAEDCLEEEGVIMLYDASILNSPYIPYKHYPKFNLDNLTADECLVRFRFEKDDISRLADAMRIPEKIVCPNRTVASKIEGLCIMLQRFAYPNRYCDMVSCFGRSVSELCYIFNEMVDITSLRHGHLLQSFDQEWLQPNNLKKYADAVYENGGALENCWGFVDGTVRPICRPTKNQKVAYNRHKKVHAIKFQSVVAANGLIANLFGPVEGKRHDARMLTMSGLLTQLEQHSHAPDGSPLCIYGDPAYPLRVHLQSPYKNNNQTDAQKAFNTSMSRVRVSVEWIFGDIIGHWKFLDFKKDLKLGLSAVGKQYAVAALLRNALTCLYGSTTTNYFYLETPTIEQYFQT</sequence>
<evidence type="ECO:0000256" key="2">
    <source>
        <dbReference type="ARBA" id="ARBA00022723"/>
    </source>
</evidence>